<evidence type="ECO:0000256" key="6">
    <source>
        <dbReference type="ARBA" id="ARBA00023136"/>
    </source>
</evidence>
<evidence type="ECO:0000256" key="3">
    <source>
        <dbReference type="ARBA" id="ARBA00022475"/>
    </source>
</evidence>
<dbReference type="PANTHER" id="PTHR30193">
    <property type="entry name" value="ABC TRANSPORTER PERMEASE PROTEIN"/>
    <property type="match status" value="1"/>
</dbReference>
<evidence type="ECO:0000256" key="5">
    <source>
        <dbReference type="ARBA" id="ARBA00022989"/>
    </source>
</evidence>
<feature type="region of interest" description="Disordered" evidence="8">
    <location>
        <begin position="1"/>
        <end position="24"/>
    </location>
</feature>
<dbReference type="PANTHER" id="PTHR30193:SF37">
    <property type="entry name" value="INNER MEMBRANE ABC TRANSPORTER PERMEASE PROTEIN YCJO"/>
    <property type="match status" value="1"/>
</dbReference>
<accession>A0ABT7T9K0</accession>
<dbReference type="Proteomes" id="UP001237823">
    <property type="component" value="Unassembled WGS sequence"/>
</dbReference>
<dbReference type="Gene3D" id="1.10.3720.10">
    <property type="entry name" value="MetI-like"/>
    <property type="match status" value="1"/>
</dbReference>
<evidence type="ECO:0000313" key="11">
    <source>
        <dbReference type="Proteomes" id="UP001237823"/>
    </source>
</evidence>
<evidence type="ECO:0000256" key="8">
    <source>
        <dbReference type="SAM" id="MobiDB-lite"/>
    </source>
</evidence>
<feature type="transmembrane region" description="Helical" evidence="7">
    <location>
        <begin position="40"/>
        <end position="69"/>
    </location>
</feature>
<keyword evidence="11" id="KW-1185">Reference proteome</keyword>
<comment type="similarity">
    <text evidence="7">Belongs to the binding-protein-dependent transport system permease family.</text>
</comment>
<sequence>MTVQTPLTPGTPDTGGPRPGPATVASRVHRRVGSLRRTEGVYYLFLVPALVLFTAFVVAPACVGVFYSFTDYLGFGQWHFLGLENYRALVSDPAILGSYGFTLGFAVVTVIVTQVIALALAIALAKRVRFASGLRAVFVIPMVVSGIIVAYVFNFLFSNTLPALATAVGFGPLEQSILGDPDLAWLAIVIVSAWQTIPGALLVYTAGLTSIPTDVYEASSLDGAGAWKQLRSITLPLIGGFIVINTVLGVKGYLGAYDVIVGLTNGGPGSATSSVAMTIFTGFTSGDYAYQMANATVFFVITVLISVLQLAVTRGRNLRLA</sequence>
<name>A0ABT7T9K0_9MICO</name>
<protein>
    <submittedName>
        <fullName evidence="10">Sugar ABC transporter permease</fullName>
    </submittedName>
</protein>
<evidence type="ECO:0000256" key="1">
    <source>
        <dbReference type="ARBA" id="ARBA00004651"/>
    </source>
</evidence>
<feature type="transmembrane region" description="Helical" evidence="7">
    <location>
        <begin position="99"/>
        <end position="124"/>
    </location>
</feature>
<reference evidence="10 11" key="1">
    <citation type="submission" date="2023-06" db="EMBL/GenBank/DDBJ databases">
        <authorList>
            <person name="Feng G."/>
            <person name="Li J."/>
            <person name="Zhu H."/>
        </authorList>
    </citation>
    <scope>NUCLEOTIDE SEQUENCE [LARGE SCALE GENOMIC DNA]</scope>
    <source>
        <strain evidence="10 11">RHCKG23</strain>
    </source>
</reference>
<comment type="subcellular location">
    <subcellularLocation>
        <location evidence="1 7">Cell membrane</location>
        <topology evidence="1 7">Multi-pass membrane protein</topology>
    </subcellularLocation>
</comment>
<comment type="caution">
    <text evidence="10">The sequence shown here is derived from an EMBL/GenBank/DDBJ whole genome shotgun (WGS) entry which is preliminary data.</text>
</comment>
<proteinExistence type="inferred from homology"/>
<dbReference type="SUPFAM" id="SSF161098">
    <property type="entry name" value="MetI-like"/>
    <property type="match status" value="1"/>
</dbReference>
<dbReference type="InterPro" id="IPR035906">
    <property type="entry name" value="MetI-like_sf"/>
</dbReference>
<feature type="domain" description="ABC transmembrane type-1" evidence="9">
    <location>
        <begin position="99"/>
        <end position="309"/>
    </location>
</feature>
<feature type="transmembrane region" description="Helical" evidence="7">
    <location>
        <begin position="183"/>
        <end position="204"/>
    </location>
</feature>
<keyword evidence="2 7" id="KW-0813">Transport</keyword>
<dbReference type="PROSITE" id="PS50928">
    <property type="entry name" value="ABC_TM1"/>
    <property type="match status" value="1"/>
</dbReference>
<evidence type="ECO:0000256" key="4">
    <source>
        <dbReference type="ARBA" id="ARBA00022692"/>
    </source>
</evidence>
<dbReference type="Pfam" id="PF00528">
    <property type="entry name" value="BPD_transp_1"/>
    <property type="match status" value="1"/>
</dbReference>
<keyword evidence="3" id="KW-1003">Cell membrane</keyword>
<evidence type="ECO:0000256" key="2">
    <source>
        <dbReference type="ARBA" id="ARBA00022448"/>
    </source>
</evidence>
<evidence type="ECO:0000313" key="10">
    <source>
        <dbReference type="EMBL" id="MDM7886215.1"/>
    </source>
</evidence>
<dbReference type="InterPro" id="IPR000515">
    <property type="entry name" value="MetI-like"/>
</dbReference>
<evidence type="ECO:0000259" key="9">
    <source>
        <dbReference type="PROSITE" id="PS50928"/>
    </source>
</evidence>
<evidence type="ECO:0000256" key="7">
    <source>
        <dbReference type="RuleBase" id="RU363032"/>
    </source>
</evidence>
<dbReference type="InterPro" id="IPR051393">
    <property type="entry name" value="ABC_transporter_permease"/>
</dbReference>
<feature type="transmembrane region" description="Helical" evidence="7">
    <location>
        <begin position="136"/>
        <end position="157"/>
    </location>
</feature>
<dbReference type="RefSeq" id="WP_289459505.1">
    <property type="nucleotide sequence ID" value="NZ_JAUCML010000010.1"/>
</dbReference>
<dbReference type="CDD" id="cd06261">
    <property type="entry name" value="TM_PBP2"/>
    <property type="match status" value="1"/>
</dbReference>
<feature type="compositionally biased region" description="Low complexity" evidence="8">
    <location>
        <begin position="1"/>
        <end position="16"/>
    </location>
</feature>
<feature type="transmembrane region" description="Helical" evidence="7">
    <location>
        <begin position="233"/>
        <end position="254"/>
    </location>
</feature>
<dbReference type="EMBL" id="JAUCML010000010">
    <property type="protein sequence ID" value="MDM7886215.1"/>
    <property type="molecule type" value="Genomic_DNA"/>
</dbReference>
<keyword evidence="4 7" id="KW-0812">Transmembrane</keyword>
<feature type="transmembrane region" description="Helical" evidence="7">
    <location>
        <begin position="288"/>
        <end position="312"/>
    </location>
</feature>
<gene>
    <name evidence="10" type="ORF">QUG92_13965</name>
</gene>
<keyword evidence="5 7" id="KW-1133">Transmembrane helix</keyword>
<organism evidence="10 11">
    <name type="scientific">Curtobacterium citri</name>
    <dbReference type="NCBI Taxonomy" id="3055139"/>
    <lineage>
        <taxon>Bacteria</taxon>
        <taxon>Bacillati</taxon>
        <taxon>Actinomycetota</taxon>
        <taxon>Actinomycetes</taxon>
        <taxon>Micrococcales</taxon>
        <taxon>Microbacteriaceae</taxon>
        <taxon>Curtobacterium</taxon>
    </lineage>
</organism>
<keyword evidence="6 7" id="KW-0472">Membrane</keyword>